<gene>
    <name evidence="2" type="ORF">BBK91_024595</name>
    <name evidence="1" type="ORF">BBL17_024685</name>
</gene>
<name>A0ABD6HEC6_AGRVI</name>
<protein>
    <submittedName>
        <fullName evidence="2">PhnD/SsuA/transferrin family substrate-binding protein</fullName>
    </submittedName>
</protein>
<evidence type="ECO:0000313" key="2">
    <source>
        <dbReference type="EMBL" id="MUP13033.1"/>
    </source>
</evidence>
<reference evidence="3 4" key="1">
    <citation type="submission" date="2019-11" db="EMBL/GenBank/DDBJ databases">
        <title>Whole-genome sequencing of Allorhizobium vitis.</title>
        <authorList>
            <person name="Gan H.M."/>
            <person name="Savka M.A."/>
        </authorList>
    </citation>
    <scope>NUCLEOTIDE SEQUENCE [LARGE SCALE GENOMIC DNA]</scope>
    <source>
        <strain evidence="2 4">RF2/1</strain>
        <strain evidence="1 3">T1/7</strain>
    </source>
</reference>
<dbReference type="Proteomes" id="UP000179454">
    <property type="component" value="Unassembled WGS sequence"/>
</dbReference>
<sequence length="80" mass="8486">MVKDLKGKKIAFGSSAGSTSTHLGPAQALADQGLKYSDDYQSLHIDRNVAIQALIDGDLDAVGMSFDHLPQRSADGERKG</sequence>
<keyword evidence="3" id="KW-1185">Reference proteome</keyword>
<dbReference type="Pfam" id="PF12974">
    <property type="entry name" value="Phosphonate-bd"/>
    <property type="match status" value="1"/>
</dbReference>
<dbReference type="RefSeq" id="WP_080517067.1">
    <property type="nucleotide sequence ID" value="NZ_MBFA02000024.1"/>
</dbReference>
<dbReference type="SUPFAM" id="SSF53850">
    <property type="entry name" value="Periplasmic binding protein-like II"/>
    <property type="match status" value="1"/>
</dbReference>
<dbReference type="EMBL" id="MBFA02000024">
    <property type="protein sequence ID" value="MUP13033.1"/>
    <property type="molecule type" value="Genomic_DNA"/>
</dbReference>
<dbReference type="Gene3D" id="3.40.190.10">
    <property type="entry name" value="Periplasmic binding protein-like II"/>
    <property type="match status" value="1"/>
</dbReference>
<evidence type="ECO:0000313" key="4">
    <source>
        <dbReference type="Proteomes" id="UP000179536"/>
    </source>
</evidence>
<comment type="caution">
    <text evidence="2">The sequence shown here is derived from an EMBL/GenBank/DDBJ whole genome shotgun (WGS) entry which is preliminary data.</text>
</comment>
<organism evidence="2 4">
    <name type="scientific">Agrobacterium vitis</name>
    <name type="common">Rhizobium vitis</name>
    <dbReference type="NCBI Taxonomy" id="373"/>
    <lineage>
        <taxon>Bacteria</taxon>
        <taxon>Pseudomonadati</taxon>
        <taxon>Pseudomonadota</taxon>
        <taxon>Alphaproteobacteria</taxon>
        <taxon>Hyphomicrobiales</taxon>
        <taxon>Rhizobiaceae</taxon>
        <taxon>Rhizobium/Agrobacterium group</taxon>
        <taxon>Agrobacterium</taxon>
    </lineage>
</organism>
<dbReference type="Proteomes" id="UP000179536">
    <property type="component" value="Unassembled WGS sequence"/>
</dbReference>
<evidence type="ECO:0000313" key="1">
    <source>
        <dbReference type="EMBL" id="MUO44972.1"/>
    </source>
</evidence>
<dbReference type="AlphaFoldDB" id="A0ABD6HEC6"/>
<evidence type="ECO:0000313" key="3">
    <source>
        <dbReference type="Proteomes" id="UP000179454"/>
    </source>
</evidence>
<accession>A0ABD6HEC6</accession>
<dbReference type="EMBL" id="MBFE02000026">
    <property type="protein sequence ID" value="MUO44972.1"/>
    <property type="molecule type" value="Genomic_DNA"/>
</dbReference>
<proteinExistence type="predicted"/>